<dbReference type="Proteomes" id="UP000829069">
    <property type="component" value="Chromosome"/>
</dbReference>
<evidence type="ECO:0000256" key="1">
    <source>
        <dbReference type="ARBA" id="ARBA00023015"/>
    </source>
</evidence>
<organism evidence="6 7">
    <name type="scientific">Arthrobacter sulfonylureivorans</name>
    <dbReference type="NCBI Taxonomy" id="2486855"/>
    <lineage>
        <taxon>Bacteria</taxon>
        <taxon>Bacillati</taxon>
        <taxon>Actinomycetota</taxon>
        <taxon>Actinomycetes</taxon>
        <taxon>Micrococcales</taxon>
        <taxon>Micrococcaceae</taxon>
        <taxon>Arthrobacter</taxon>
    </lineage>
</organism>
<evidence type="ECO:0000256" key="4">
    <source>
        <dbReference type="PROSITE-ProRule" id="PRU00335"/>
    </source>
</evidence>
<proteinExistence type="predicted"/>
<keyword evidence="1" id="KW-0805">Transcription regulation</keyword>
<dbReference type="Gene3D" id="1.10.357.10">
    <property type="entry name" value="Tetracycline Repressor, domain 2"/>
    <property type="match status" value="1"/>
</dbReference>
<dbReference type="SUPFAM" id="SSF46689">
    <property type="entry name" value="Homeodomain-like"/>
    <property type="match status" value="1"/>
</dbReference>
<dbReference type="PANTHER" id="PTHR30055:SF238">
    <property type="entry name" value="MYCOFACTOCIN BIOSYNTHESIS TRANSCRIPTIONAL REGULATOR MFTR-RELATED"/>
    <property type="match status" value="1"/>
</dbReference>
<evidence type="ECO:0000256" key="3">
    <source>
        <dbReference type="ARBA" id="ARBA00023163"/>
    </source>
</evidence>
<feature type="domain" description="HTH tetR-type" evidence="5">
    <location>
        <begin position="7"/>
        <end position="67"/>
    </location>
</feature>
<evidence type="ECO:0000313" key="6">
    <source>
        <dbReference type="EMBL" id="UNK45332.1"/>
    </source>
</evidence>
<dbReference type="PROSITE" id="PS50977">
    <property type="entry name" value="HTH_TETR_2"/>
    <property type="match status" value="1"/>
</dbReference>
<gene>
    <name evidence="6" type="ORF">MNQ99_15555</name>
</gene>
<dbReference type="InterPro" id="IPR009057">
    <property type="entry name" value="Homeodomain-like_sf"/>
</dbReference>
<keyword evidence="3" id="KW-0804">Transcription</keyword>
<reference evidence="6 7" key="1">
    <citation type="submission" date="2022-03" db="EMBL/GenBank/DDBJ databases">
        <title>Isotopic signatures of nitrous oxide derived from detoxification processes.</title>
        <authorList>
            <person name="Behrendt U."/>
            <person name="Buchen C."/>
            <person name="Well R."/>
            <person name="Ulrich A."/>
            <person name="Rohe L."/>
            <person name="Kolb S."/>
            <person name="Schloter M."/>
            <person name="Horn M.A."/>
            <person name="Augustin J."/>
        </authorList>
    </citation>
    <scope>NUCLEOTIDE SEQUENCE [LARGE SCALE GENOMIC DNA]</scope>
    <source>
        <strain evidence="6 7">S4-C24</strain>
    </source>
</reference>
<evidence type="ECO:0000313" key="7">
    <source>
        <dbReference type="Proteomes" id="UP000829069"/>
    </source>
</evidence>
<dbReference type="InterPro" id="IPR050109">
    <property type="entry name" value="HTH-type_TetR-like_transc_reg"/>
</dbReference>
<dbReference type="RefSeq" id="WP_241913576.1">
    <property type="nucleotide sequence ID" value="NZ_CP093326.1"/>
</dbReference>
<name>A0ABY3WAH6_9MICC</name>
<keyword evidence="7" id="KW-1185">Reference proteome</keyword>
<dbReference type="Pfam" id="PF00440">
    <property type="entry name" value="TetR_N"/>
    <property type="match status" value="1"/>
</dbReference>
<accession>A0ABY3WAH6</accession>
<dbReference type="PANTHER" id="PTHR30055">
    <property type="entry name" value="HTH-TYPE TRANSCRIPTIONAL REGULATOR RUTR"/>
    <property type="match status" value="1"/>
</dbReference>
<sequence length="208" mass="22880">MRERKRAECWAALHDAAAEVALQDGIESVTVDGVADAAGVSPRTFFNYFPCKEDAVLGLREPVLDDAMLSGFDVRANLLDEVGKLMLAVTRSIQGGDDAIRHRIMHKYPHLLHRRVQYVIKVEQLVTTAVSELLADSDRLADAERILAAHPVGGQYTAEDTARMLVLTAGTALRFAMQKTMSQPTLESQTEALEHSLALLRAVLKESE</sequence>
<evidence type="ECO:0000256" key="2">
    <source>
        <dbReference type="ARBA" id="ARBA00023125"/>
    </source>
</evidence>
<evidence type="ECO:0000259" key="5">
    <source>
        <dbReference type="PROSITE" id="PS50977"/>
    </source>
</evidence>
<keyword evidence="2 4" id="KW-0238">DNA-binding</keyword>
<dbReference type="EMBL" id="CP093326">
    <property type="protein sequence ID" value="UNK45332.1"/>
    <property type="molecule type" value="Genomic_DNA"/>
</dbReference>
<dbReference type="InterPro" id="IPR001647">
    <property type="entry name" value="HTH_TetR"/>
</dbReference>
<feature type="DNA-binding region" description="H-T-H motif" evidence="4">
    <location>
        <begin position="30"/>
        <end position="49"/>
    </location>
</feature>
<protein>
    <submittedName>
        <fullName evidence="6">TetR/AcrR family transcriptional regulator</fullName>
    </submittedName>
</protein>